<dbReference type="PANTHER" id="PTHR21660">
    <property type="entry name" value="THIOESTERASE SUPERFAMILY MEMBER-RELATED"/>
    <property type="match status" value="1"/>
</dbReference>
<evidence type="ECO:0000259" key="3">
    <source>
        <dbReference type="Pfam" id="PF03061"/>
    </source>
</evidence>
<comment type="caution">
    <text evidence="4">The sequence shown here is derived from an EMBL/GenBank/DDBJ whole genome shotgun (WGS) entry which is preliminary data.</text>
</comment>
<organism evidence="4 5">
    <name type="scientific">Burkholderia ambifaria</name>
    <dbReference type="NCBI Taxonomy" id="152480"/>
    <lineage>
        <taxon>Bacteria</taxon>
        <taxon>Pseudomonadati</taxon>
        <taxon>Pseudomonadota</taxon>
        <taxon>Betaproteobacteria</taxon>
        <taxon>Burkholderiales</taxon>
        <taxon>Burkholderiaceae</taxon>
        <taxon>Burkholderia</taxon>
        <taxon>Burkholderia cepacia complex</taxon>
    </lineage>
</organism>
<sequence length="138" mass="15307">MDESQARIAFENAIQTYRQDFNTFFLARLFGMSVEYGETSCSVTMPIRDFMYNPQGSLHGGITATLLDISMGHLLKHHVGAGATLEMNIQYMRAAREGTLTACSHFMRKGRQICFLQSTVSDESGALVASATSIWKVL</sequence>
<gene>
    <name evidence="4" type="ORF">KDW93_05350</name>
</gene>
<dbReference type="Gene3D" id="3.10.129.10">
    <property type="entry name" value="Hotdog Thioesterase"/>
    <property type="match status" value="1"/>
</dbReference>
<evidence type="ECO:0000313" key="4">
    <source>
        <dbReference type="EMBL" id="MBR8128407.1"/>
    </source>
</evidence>
<comment type="similarity">
    <text evidence="1">Belongs to the thioesterase PaaI family.</text>
</comment>
<reference evidence="4" key="1">
    <citation type="submission" date="2021-04" db="EMBL/GenBank/DDBJ databases">
        <title>A collection of bacterial strains from the Burkholderia cepacia Research Laboratory and Repository.</title>
        <authorList>
            <person name="Lipuma J."/>
            <person name="Spilker T."/>
        </authorList>
    </citation>
    <scope>NUCLEOTIDE SEQUENCE</scope>
    <source>
        <strain evidence="4">AU36012</strain>
    </source>
</reference>
<dbReference type="CDD" id="cd03443">
    <property type="entry name" value="PaaI_thioesterase"/>
    <property type="match status" value="1"/>
</dbReference>
<name>A0AA41JIJ8_9BURK</name>
<evidence type="ECO:0000313" key="5">
    <source>
        <dbReference type="Proteomes" id="UP000682266"/>
    </source>
</evidence>
<evidence type="ECO:0000256" key="2">
    <source>
        <dbReference type="ARBA" id="ARBA00022801"/>
    </source>
</evidence>
<dbReference type="InterPro" id="IPR029069">
    <property type="entry name" value="HotDog_dom_sf"/>
</dbReference>
<dbReference type="PANTHER" id="PTHR21660:SF1">
    <property type="entry name" value="ACYL-COENZYME A THIOESTERASE 13"/>
    <property type="match status" value="1"/>
</dbReference>
<dbReference type="Pfam" id="PF03061">
    <property type="entry name" value="4HBT"/>
    <property type="match status" value="1"/>
</dbReference>
<evidence type="ECO:0000256" key="1">
    <source>
        <dbReference type="ARBA" id="ARBA00008324"/>
    </source>
</evidence>
<dbReference type="SUPFAM" id="SSF54637">
    <property type="entry name" value="Thioesterase/thiol ester dehydrase-isomerase"/>
    <property type="match status" value="1"/>
</dbReference>
<dbReference type="NCBIfam" id="TIGR00369">
    <property type="entry name" value="unchar_dom_1"/>
    <property type="match status" value="1"/>
</dbReference>
<proteinExistence type="inferred from homology"/>
<dbReference type="AlphaFoldDB" id="A0AA41JIJ8"/>
<dbReference type="InterPro" id="IPR039298">
    <property type="entry name" value="ACOT13"/>
</dbReference>
<dbReference type="InterPro" id="IPR006683">
    <property type="entry name" value="Thioestr_dom"/>
</dbReference>
<dbReference type="GO" id="GO:0047617">
    <property type="term" value="F:fatty acyl-CoA hydrolase activity"/>
    <property type="evidence" value="ECO:0007669"/>
    <property type="project" value="InterPro"/>
</dbReference>
<accession>A0AA41JIJ8</accession>
<dbReference type="InterPro" id="IPR003736">
    <property type="entry name" value="PAAI_dom"/>
</dbReference>
<protein>
    <submittedName>
        <fullName evidence="4">PaaI family thioesterase</fullName>
    </submittedName>
</protein>
<feature type="domain" description="Thioesterase" evidence="3">
    <location>
        <begin position="55"/>
        <end position="128"/>
    </location>
</feature>
<dbReference type="Proteomes" id="UP000682266">
    <property type="component" value="Unassembled WGS sequence"/>
</dbReference>
<keyword evidence="2" id="KW-0378">Hydrolase</keyword>
<dbReference type="RefSeq" id="WP_105787971.1">
    <property type="nucleotide sequence ID" value="NZ_CADERF010000006.1"/>
</dbReference>
<dbReference type="EMBL" id="JAGSVG010000003">
    <property type="protein sequence ID" value="MBR8128407.1"/>
    <property type="molecule type" value="Genomic_DNA"/>
</dbReference>